<keyword evidence="2" id="KW-1185">Reference proteome</keyword>
<dbReference type="EMBL" id="JAODUP010000044">
    <property type="protein sequence ID" value="KAK2165946.1"/>
    <property type="molecule type" value="Genomic_DNA"/>
</dbReference>
<name>A0AAD9K6T8_9ANNE</name>
<reference evidence="1" key="1">
    <citation type="journal article" date="2023" name="Mol. Biol. Evol.">
        <title>Third-Generation Sequencing Reveals the Adaptive Role of the Epigenome in Three Deep-Sea Polychaetes.</title>
        <authorList>
            <person name="Perez M."/>
            <person name="Aroh O."/>
            <person name="Sun Y."/>
            <person name="Lan Y."/>
            <person name="Juniper S.K."/>
            <person name="Young C.R."/>
            <person name="Angers B."/>
            <person name="Qian P.Y."/>
        </authorList>
    </citation>
    <scope>NUCLEOTIDE SEQUENCE</scope>
    <source>
        <strain evidence="1">P08H-3</strain>
    </source>
</reference>
<dbReference type="AlphaFoldDB" id="A0AAD9K6T8"/>
<protein>
    <submittedName>
        <fullName evidence="1">Uncharacterized protein</fullName>
    </submittedName>
</protein>
<organism evidence="1 2">
    <name type="scientific">Paralvinella palmiformis</name>
    <dbReference type="NCBI Taxonomy" id="53620"/>
    <lineage>
        <taxon>Eukaryota</taxon>
        <taxon>Metazoa</taxon>
        <taxon>Spiralia</taxon>
        <taxon>Lophotrochozoa</taxon>
        <taxon>Annelida</taxon>
        <taxon>Polychaeta</taxon>
        <taxon>Sedentaria</taxon>
        <taxon>Canalipalpata</taxon>
        <taxon>Terebellida</taxon>
        <taxon>Terebelliformia</taxon>
        <taxon>Alvinellidae</taxon>
        <taxon>Paralvinella</taxon>
    </lineage>
</organism>
<dbReference type="Proteomes" id="UP001208570">
    <property type="component" value="Unassembled WGS sequence"/>
</dbReference>
<sequence>MRALIKVTETVLAQIAYYRMLYENSDRCKQRCHGKTQHVSL</sequence>
<gene>
    <name evidence="1" type="ORF">LSH36_44g12002</name>
</gene>
<accession>A0AAD9K6T8</accession>
<evidence type="ECO:0000313" key="1">
    <source>
        <dbReference type="EMBL" id="KAK2165946.1"/>
    </source>
</evidence>
<comment type="caution">
    <text evidence="1">The sequence shown here is derived from an EMBL/GenBank/DDBJ whole genome shotgun (WGS) entry which is preliminary data.</text>
</comment>
<evidence type="ECO:0000313" key="2">
    <source>
        <dbReference type="Proteomes" id="UP001208570"/>
    </source>
</evidence>
<proteinExistence type="predicted"/>